<comment type="caution">
    <text evidence="3">The sequence shown here is derived from an EMBL/GenBank/DDBJ whole genome shotgun (WGS) entry which is preliminary data.</text>
</comment>
<dbReference type="InterPro" id="IPR015943">
    <property type="entry name" value="WD40/YVTN_repeat-like_dom_sf"/>
</dbReference>
<dbReference type="PANTHER" id="PTHR34512:SF30">
    <property type="entry name" value="OUTER MEMBRANE PROTEIN ASSEMBLY FACTOR BAMB"/>
    <property type="match status" value="1"/>
</dbReference>
<name>A0ABD5SRV1_9EURY</name>
<dbReference type="PROSITE" id="PS51318">
    <property type="entry name" value="TAT"/>
    <property type="match status" value="1"/>
</dbReference>
<feature type="compositionally biased region" description="Gly residues" evidence="1">
    <location>
        <begin position="435"/>
        <end position="445"/>
    </location>
</feature>
<gene>
    <name evidence="3" type="ORF">ACFQE6_16220</name>
</gene>
<evidence type="ECO:0000313" key="3">
    <source>
        <dbReference type="EMBL" id="MFC6766476.1"/>
    </source>
</evidence>
<dbReference type="Gene3D" id="2.40.10.480">
    <property type="match status" value="1"/>
</dbReference>
<evidence type="ECO:0000259" key="2">
    <source>
        <dbReference type="Pfam" id="PF13360"/>
    </source>
</evidence>
<feature type="region of interest" description="Disordered" evidence="1">
    <location>
        <begin position="382"/>
        <end position="495"/>
    </location>
</feature>
<dbReference type="EMBL" id="JBHSWV010000253">
    <property type="protein sequence ID" value="MFC6766476.1"/>
    <property type="molecule type" value="Genomic_DNA"/>
</dbReference>
<feature type="compositionally biased region" description="Gly residues" evidence="1">
    <location>
        <begin position="453"/>
        <end position="462"/>
    </location>
</feature>
<dbReference type="SUPFAM" id="SSF50998">
    <property type="entry name" value="Quinoprotein alcohol dehydrogenase-like"/>
    <property type="match status" value="1"/>
</dbReference>
<reference evidence="3 4" key="1">
    <citation type="journal article" date="2019" name="Int. J. Syst. Evol. Microbiol.">
        <title>The Global Catalogue of Microorganisms (GCM) 10K type strain sequencing project: providing services to taxonomists for standard genome sequencing and annotation.</title>
        <authorList>
            <consortium name="The Broad Institute Genomics Platform"/>
            <consortium name="The Broad Institute Genome Sequencing Center for Infectious Disease"/>
            <person name="Wu L."/>
            <person name="Ma J."/>
        </authorList>
    </citation>
    <scope>NUCLEOTIDE SEQUENCE [LARGE SCALE GENOMIC DNA]</scope>
    <source>
        <strain evidence="3 4">LMG 29247</strain>
    </source>
</reference>
<proteinExistence type="predicted"/>
<dbReference type="InterPro" id="IPR011047">
    <property type="entry name" value="Quinoprotein_ADH-like_sf"/>
</dbReference>
<dbReference type="AlphaFoldDB" id="A0ABD5SRV1"/>
<feature type="domain" description="Pyrrolo-quinoline quinone repeat" evidence="2">
    <location>
        <begin position="265"/>
        <end position="382"/>
    </location>
</feature>
<dbReference type="PANTHER" id="PTHR34512">
    <property type="entry name" value="CELL SURFACE PROTEIN"/>
    <property type="match status" value="1"/>
</dbReference>
<feature type="compositionally biased region" description="Acidic residues" evidence="1">
    <location>
        <begin position="385"/>
        <end position="434"/>
    </location>
</feature>
<organism evidence="3 4">
    <name type="scientific">Natrinema soli</name>
    <dbReference type="NCBI Taxonomy" id="1930624"/>
    <lineage>
        <taxon>Archaea</taxon>
        <taxon>Methanobacteriati</taxon>
        <taxon>Methanobacteriota</taxon>
        <taxon>Stenosarchaea group</taxon>
        <taxon>Halobacteria</taxon>
        <taxon>Halobacteriales</taxon>
        <taxon>Natrialbaceae</taxon>
        <taxon>Natrinema</taxon>
    </lineage>
</organism>
<keyword evidence="4" id="KW-1185">Reference proteome</keyword>
<dbReference type="Proteomes" id="UP001596383">
    <property type="component" value="Unassembled WGS sequence"/>
</dbReference>
<dbReference type="SMART" id="SM00564">
    <property type="entry name" value="PQQ"/>
    <property type="match status" value="4"/>
</dbReference>
<dbReference type="InterPro" id="IPR018391">
    <property type="entry name" value="PQQ_b-propeller_rpt"/>
</dbReference>
<dbReference type="InterPro" id="IPR002372">
    <property type="entry name" value="PQQ_rpt_dom"/>
</dbReference>
<dbReference type="Gene3D" id="2.40.128.630">
    <property type="match status" value="1"/>
</dbReference>
<dbReference type="Gene3D" id="2.130.10.10">
    <property type="entry name" value="YVTN repeat-like/Quinoprotein amine dehydrogenase"/>
    <property type="match status" value="1"/>
</dbReference>
<protein>
    <submittedName>
        <fullName evidence="3">PQQ-binding-like beta-propeller repeat protein</fullName>
    </submittedName>
</protein>
<accession>A0ABD5SRV1</accession>
<sequence>MWKRRSVLATGAALSIGVGLTSVGAAEADIDGLPDGGADFTRPDGVAWRYDGPHDMRSATVEGDRLYTENDGTVYAIDTADGSLVWETGDIGANGPPVVEGGMVYVAGEPVQAIDAETGEVNWESEFESFEMAVGHGMVYISEDGTVYALDAEDGSIEWERNELTVEWEISGETEVFTVDSLEAGDTDDDLVYVSGNVETGLFTVTGLDPMTGELEMTMGRTEEVAGLAAESGYMGIQPNFDSSYLYNISTKERLGSVYPSVGYTFSGDGFFGATRYGVVSAYDLSAGGELAWEMEYAQSFPQVVGNTAIALYGPSSVQHTPEESEDEDRVVAYDLATGEEQWRYVFDEREWTAGNGPSTGVEIDENTIYVSRGGELWALRSETEAPDDPEDGDPRDDEQDESDEQDEGQQDESDKDQQGGEDDSDTGEDDNDDGGSGSDNGGSSGDDDDGDVGNGTAGNGDAGNETNAGNETDTENNSDADNVPGFTTGSGLLGGALGLEWLRRKAGVDESTSVNEPSE</sequence>
<evidence type="ECO:0000313" key="4">
    <source>
        <dbReference type="Proteomes" id="UP001596383"/>
    </source>
</evidence>
<evidence type="ECO:0000256" key="1">
    <source>
        <dbReference type="SAM" id="MobiDB-lite"/>
    </source>
</evidence>
<feature type="domain" description="Pyrrolo-quinoline quinone repeat" evidence="2">
    <location>
        <begin position="71"/>
        <end position="215"/>
    </location>
</feature>
<dbReference type="InterPro" id="IPR006311">
    <property type="entry name" value="TAT_signal"/>
</dbReference>
<dbReference type="Pfam" id="PF13360">
    <property type="entry name" value="PQQ_2"/>
    <property type="match status" value="2"/>
</dbReference>